<comment type="caution">
    <text evidence="8">The sequence shown here is derived from an EMBL/GenBank/DDBJ whole genome shotgun (WGS) entry which is preliminary data.</text>
</comment>
<dbReference type="OrthoDB" id="3359487at2759"/>
<dbReference type="PANTHER" id="PTHR46481:SF10">
    <property type="entry name" value="ZINC FINGER BED DOMAIN-CONTAINING PROTEIN 39"/>
    <property type="match status" value="1"/>
</dbReference>
<keyword evidence="4" id="KW-0862">Zinc</keyword>
<evidence type="ECO:0000256" key="1">
    <source>
        <dbReference type="ARBA" id="ARBA00004123"/>
    </source>
</evidence>
<organism evidence="8 9">
    <name type="scientific">Puccinia striiformis f. sp. tritici PST-78</name>
    <dbReference type="NCBI Taxonomy" id="1165861"/>
    <lineage>
        <taxon>Eukaryota</taxon>
        <taxon>Fungi</taxon>
        <taxon>Dikarya</taxon>
        <taxon>Basidiomycota</taxon>
        <taxon>Pucciniomycotina</taxon>
        <taxon>Pucciniomycetes</taxon>
        <taxon>Pucciniales</taxon>
        <taxon>Pucciniaceae</taxon>
        <taxon>Puccinia</taxon>
    </lineage>
</organism>
<dbReference type="GO" id="GO:0046983">
    <property type="term" value="F:protein dimerization activity"/>
    <property type="evidence" value="ECO:0007669"/>
    <property type="project" value="InterPro"/>
</dbReference>
<keyword evidence="2" id="KW-0479">Metal-binding</keyword>
<evidence type="ECO:0000256" key="4">
    <source>
        <dbReference type="ARBA" id="ARBA00022833"/>
    </source>
</evidence>
<dbReference type="STRING" id="1165861.A0A0L0VYF2"/>
<dbReference type="PANTHER" id="PTHR46481">
    <property type="entry name" value="ZINC FINGER BED DOMAIN-CONTAINING PROTEIN 4"/>
    <property type="match status" value="1"/>
</dbReference>
<dbReference type="Pfam" id="PF05699">
    <property type="entry name" value="Dimer_Tnp_hAT"/>
    <property type="match status" value="1"/>
</dbReference>
<proteinExistence type="predicted"/>
<accession>A0A0L0VYF2</accession>
<dbReference type="EMBL" id="AJIL01000013">
    <property type="protein sequence ID" value="KNF04222.1"/>
    <property type="molecule type" value="Genomic_DNA"/>
</dbReference>
<evidence type="ECO:0000259" key="7">
    <source>
        <dbReference type="Pfam" id="PF05699"/>
    </source>
</evidence>
<feature type="domain" description="HAT C-terminal dimerisation" evidence="7">
    <location>
        <begin position="258"/>
        <end position="332"/>
    </location>
</feature>
<evidence type="ECO:0000313" key="8">
    <source>
        <dbReference type="EMBL" id="KNF04222.1"/>
    </source>
</evidence>
<dbReference type="InterPro" id="IPR012337">
    <property type="entry name" value="RNaseH-like_sf"/>
</dbReference>
<feature type="region of interest" description="Disordered" evidence="6">
    <location>
        <begin position="359"/>
        <end position="379"/>
    </location>
</feature>
<dbReference type="InterPro" id="IPR008906">
    <property type="entry name" value="HATC_C_dom"/>
</dbReference>
<dbReference type="GO" id="GO:0005634">
    <property type="term" value="C:nucleus"/>
    <property type="evidence" value="ECO:0007669"/>
    <property type="project" value="UniProtKB-SubCell"/>
</dbReference>
<keyword evidence="5" id="KW-0539">Nucleus</keyword>
<evidence type="ECO:0000256" key="2">
    <source>
        <dbReference type="ARBA" id="ARBA00022723"/>
    </source>
</evidence>
<dbReference type="SUPFAM" id="SSF53098">
    <property type="entry name" value="Ribonuclease H-like"/>
    <property type="match status" value="1"/>
</dbReference>
<name>A0A0L0VYF2_9BASI</name>
<evidence type="ECO:0000256" key="5">
    <source>
        <dbReference type="ARBA" id="ARBA00023242"/>
    </source>
</evidence>
<protein>
    <recommendedName>
        <fullName evidence="7">HAT C-terminal dimerisation domain-containing protein</fullName>
    </recommendedName>
</protein>
<evidence type="ECO:0000313" key="9">
    <source>
        <dbReference type="Proteomes" id="UP000054564"/>
    </source>
</evidence>
<reference evidence="9" key="1">
    <citation type="submission" date="2014-03" db="EMBL/GenBank/DDBJ databases">
        <title>The Genome Sequence of Puccinia striiformis f. sp. tritici PST-78.</title>
        <authorList>
            <consortium name="The Broad Institute Genome Sequencing Platform"/>
            <person name="Cuomo C."/>
            <person name="Hulbert S."/>
            <person name="Chen X."/>
            <person name="Walker B."/>
            <person name="Young S.K."/>
            <person name="Zeng Q."/>
            <person name="Gargeya S."/>
            <person name="Fitzgerald M."/>
            <person name="Haas B."/>
            <person name="Abouelleil A."/>
            <person name="Alvarado L."/>
            <person name="Arachchi H.M."/>
            <person name="Berlin A.M."/>
            <person name="Chapman S.B."/>
            <person name="Goldberg J."/>
            <person name="Griggs A."/>
            <person name="Gujja S."/>
            <person name="Hansen M."/>
            <person name="Howarth C."/>
            <person name="Imamovic A."/>
            <person name="Larimer J."/>
            <person name="McCowan C."/>
            <person name="Montmayeur A."/>
            <person name="Murphy C."/>
            <person name="Neiman D."/>
            <person name="Pearson M."/>
            <person name="Priest M."/>
            <person name="Roberts A."/>
            <person name="Saif S."/>
            <person name="Shea T."/>
            <person name="Sisk P."/>
            <person name="Sykes S."/>
            <person name="Wortman J."/>
            <person name="Nusbaum C."/>
            <person name="Birren B."/>
        </authorList>
    </citation>
    <scope>NUCLEOTIDE SEQUENCE [LARGE SCALE GENOMIC DNA]</scope>
    <source>
        <strain evidence="9">race PST-78</strain>
    </source>
</reference>
<keyword evidence="3" id="KW-0863">Zinc-finger</keyword>
<gene>
    <name evidence="8" type="ORF">PSTG_02572</name>
</gene>
<dbReference type="AlphaFoldDB" id="A0A0L0VYF2"/>
<dbReference type="Proteomes" id="UP000054564">
    <property type="component" value="Unassembled WGS sequence"/>
</dbReference>
<evidence type="ECO:0000256" key="6">
    <source>
        <dbReference type="SAM" id="MobiDB-lite"/>
    </source>
</evidence>
<dbReference type="InterPro" id="IPR052035">
    <property type="entry name" value="ZnF_BED_domain_contain"/>
</dbReference>
<keyword evidence="9" id="KW-1185">Reference proteome</keyword>
<dbReference type="GO" id="GO:0008270">
    <property type="term" value="F:zinc ion binding"/>
    <property type="evidence" value="ECO:0007669"/>
    <property type="project" value="UniProtKB-KW"/>
</dbReference>
<evidence type="ECO:0000256" key="3">
    <source>
        <dbReference type="ARBA" id="ARBA00022771"/>
    </source>
</evidence>
<comment type="subcellular location">
    <subcellularLocation>
        <location evidence="1">Nucleus</location>
    </subcellularLocation>
</comment>
<sequence length="379" mass="42945">MPNSLRQGCVITENAVFRAVARKLRKSPNSKIEFVELCREFECDKPHSIVQDVRTRWNSTLDQLVSIVRCQKAIMAWQKDKKHGLDCKHHILHVDIQLANHLISILEVFYEQTLQVSIPGSARLTHVIVFIDEVTDLLSNAIKCGGKYPPALRNACRVGLQVTNKYYTLTDCSPLFRIAMVLHPSFKDEYFKIAGWEEDWTAEALRLTRDMFNTYYKPSTTGTPSTNPPKSTKPKTGNIAQLGAALAARGQSTKDPIDHWLASGLLLDDGSPIDALKWWIQQKRAGNTHGGLLQMALDVLSCPATSVDVERAFLFGRHYVTQKRHRLNSISVTRGMSVAFYSKNNLIEPGLLRKWKDGLKEEKEKKRKRNSTIESMEVD</sequence>